<gene>
    <name evidence="3" type="ORF">D5086_0000179620</name>
</gene>
<dbReference type="AlphaFoldDB" id="A0A4U5PTP5"/>
<dbReference type="SUPFAM" id="SSF50630">
    <property type="entry name" value="Acid proteases"/>
    <property type="match status" value="1"/>
</dbReference>
<name>A0A4U5PTP5_POPAL</name>
<feature type="domain" description="Retrotransposon gag" evidence="2">
    <location>
        <begin position="108"/>
        <end position="169"/>
    </location>
</feature>
<evidence type="ECO:0000313" key="3">
    <source>
        <dbReference type="EMBL" id="TKS00818.1"/>
    </source>
</evidence>
<sequence length="348" mass="39466">MASNKERIEALEAGLGGVQDGMQQVELGVADKLHHLEETINREVSSNNQQDGSFHSIRKGNNNNKQNFSSTMAKLAFPKYSGEGLTEWLSRVAQFFEFQGTNYNQKEFFEEELLARFGPTGCEDFDEALSRVCQVGSLRDYQKKFERLGNHVHGWTQKALVGTFMRGLNKFTPGHKCQGPQLLLLECQPAEYEMEEEEFQISDNMGDQAKPEISLHALTGWTSPQTMRVAATIRSQHVMVLIDSGSTHNFLSEKIARLMRLLVVPTKSFVVRIANGEQLFYQGCFDEVQVNVQDIQFSLSLYSLPLVGLAMVLSIQWLEMLGSVICNWKQLTMDFHWDNQARRLQGIS</sequence>
<organism evidence="3">
    <name type="scientific">Populus alba</name>
    <name type="common">White poplar</name>
    <dbReference type="NCBI Taxonomy" id="43335"/>
    <lineage>
        <taxon>Eukaryota</taxon>
        <taxon>Viridiplantae</taxon>
        <taxon>Streptophyta</taxon>
        <taxon>Embryophyta</taxon>
        <taxon>Tracheophyta</taxon>
        <taxon>Spermatophyta</taxon>
        <taxon>Magnoliopsida</taxon>
        <taxon>eudicotyledons</taxon>
        <taxon>Gunneridae</taxon>
        <taxon>Pentapetalae</taxon>
        <taxon>rosids</taxon>
        <taxon>fabids</taxon>
        <taxon>Malpighiales</taxon>
        <taxon>Salicaceae</taxon>
        <taxon>Saliceae</taxon>
        <taxon>Populus</taxon>
    </lineage>
</organism>
<feature type="region of interest" description="Disordered" evidence="1">
    <location>
        <begin position="41"/>
        <end position="65"/>
    </location>
</feature>
<dbReference type="EMBL" id="RCHU01000589">
    <property type="protein sequence ID" value="TKS00818.1"/>
    <property type="molecule type" value="Genomic_DNA"/>
</dbReference>
<dbReference type="InterPro" id="IPR021109">
    <property type="entry name" value="Peptidase_aspartic_dom_sf"/>
</dbReference>
<dbReference type="Pfam" id="PF03732">
    <property type="entry name" value="Retrotrans_gag"/>
    <property type="match status" value="1"/>
</dbReference>
<dbReference type="Gene3D" id="2.40.70.10">
    <property type="entry name" value="Acid Proteases"/>
    <property type="match status" value="1"/>
</dbReference>
<evidence type="ECO:0000256" key="1">
    <source>
        <dbReference type="SAM" id="MobiDB-lite"/>
    </source>
</evidence>
<comment type="caution">
    <text evidence="3">The sequence shown here is derived from an EMBL/GenBank/DDBJ whole genome shotgun (WGS) entry which is preliminary data.</text>
</comment>
<accession>A0A4U5PTP5</accession>
<reference evidence="3" key="1">
    <citation type="submission" date="2018-10" db="EMBL/GenBank/DDBJ databases">
        <title>Population genomic analysis revealed the cold adaptation of white poplar.</title>
        <authorList>
            <person name="Liu Y.-J."/>
        </authorList>
    </citation>
    <scope>NUCLEOTIDE SEQUENCE [LARGE SCALE GENOMIC DNA]</scope>
    <source>
        <strain evidence="3">PAL-ZL1</strain>
    </source>
</reference>
<proteinExistence type="predicted"/>
<protein>
    <recommendedName>
        <fullName evidence="2">Retrotransposon gag domain-containing protein</fullName>
    </recommendedName>
</protein>
<feature type="compositionally biased region" description="Polar residues" evidence="1">
    <location>
        <begin position="42"/>
        <end position="65"/>
    </location>
</feature>
<dbReference type="InterPro" id="IPR005162">
    <property type="entry name" value="Retrotrans_gag_dom"/>
</dbReference>
<dbReference type="CDD" id="cd00303">
    <property type="entry name" value="retropepsin_like"/>
    <property type="match status" value="1"/>
</dbReference>
<dbReference type="Pfam" id="PF08284">
    <property type="entry name" value="RVP_2"/>
    <property type="match status" value="1"/>
</dbReference>
<evidence type="ECO:0000259" key="2">
    <source>
        <dbReference type="Pfam" id="PF03732"/>
    </source>
</evidence>